<dbReference type="Gene3D" id="3.40.50.300">
    <property type="entry name" value="P-loop containing nucleotide triphosphate hydrolases"/>
    <property type="match status" value="1"/>
</dbReference>
<dbReference type="Pfam" id="PF01926">
    <property type="entry name" value="MMR_HSR1"/>
    <property type="match status" value="1"/>
</dbReference>
<dbReference type="GO" id="GO:0005525">
    <property type="term" value="F:GTP binding"/>
    <property type="evidence" value="ECO:0007669"/>
    <property type="project" value="InterPro"/>
</dbReference>
<gene>
    <name evidence="2" type="ORF">M404DRAFT_851474</name>
</gene>
<dbReference type="EMBL" id="KN832015">
    <property type="protein sequence ID" value="KIN98464.1"/>
    <property type="molecule type" value="Genomic_DNA"/>
</dbReference>
<dbReference type="OrthoDB" id="391988at2759"/>
<organism evidence="2 3">
    <name type="scientific">Pisolithus tinctorius Marx 270</name>
    <dbReference type="NCBI Taxonomy" id="870435"/>
    <lineage>
        <taxon>Eukaryota</taxon>
        <taxon>Fungi</taxon>
        <taxon>Dikarya</taxon>
        <taxon>Basidiomycota</taxon>
        <taxon>Agaricomycotina</taxon>
        <taxon>Agaricomycetes</taxon>
        <taxon>Agaricomycetidae</taxon>
        <taxon>Boletales</taxon>
        <taxon>Sclerodermatineae</taxon>
        <taxon>Pisolithaceae</taxon>
        <taxon>Pisolithus</taxon>
    </lineage>
</organism>
<dbReference type="InterPro" id="IPR006073">
    <property type="entry name" value="GTP-bd"/>
</dbReference>
<dbReference type="SUPFAM" id="SSF52540">
    <property type="entry name" value="P-loop containing nucleoside triphosphate hydrolases"/>
    <property type="match status" value="1"/>
</dbReference>
<reference evidence="3" key="2">
    <citation type="submission" date="2015-01" db="EMBL/GenBank/DDBJ databases">
        <title>Evolutionary Origins and Diversification of the Mycorrhizal Mutualists.</title>
        <authorList>
            <consortium name="DOE Joint Genome Institute"/>
            <consortium name="Mycorrhizal Genomics Consortium"/>
            <person name="Kohler A."/>
            <person name="Kuo A."/>
            <person name="Nagy L.G."/>
            <person name="Floudas D."/>
            <person name="Copeland A."/>
            <person name="Barry K.W."/>
            <person name="Cichocki N."/>
            <person name="Veneault-Fourrey C."/>
            <person name="LaButti K."/>
            <person name="Lindquist E.A."/>
            <person name="Lipzen A."/>
            <person name="Lundell T."/>
            <person name="Morin E."/>
            <person name="Murat C."/>
            <person name="Riley R."/>
            <person name="Ohm R."/>
            <person name="Sun H."/>
            <person name="Tunlid A."/>
            <person name="Henrissat B."/>
            <person name="Grigoriev I.V."/>
            <person name="Hibbett D.S."/>
            <person name="Martin F."/>
        </authorList>
    </citation>
    <scope>NUCLEOTIDE SEQUENCE [LARGE SCALE GENOMIC DNA]</scope>
    <source>
        <strain evidence="3">Marx 270</strain>
    </source>
</reference>
<evidence type="ECO:0000259" key="1">
    <source>
        <dbReference type="Pfam" id="PF01926"/>
    </source>
</evidence>
<dbReference type="AlphaFoldDB" id="A0A0C3NBG7"/>
<dbReference type="Proteomes" id="UP000054217">
    <property type="component" value="Unassembled WGS sequence"/>
</dbReference>
<proteinExistence type="predicted"/>
<dbReference type="InParanoid" id="A0A0C3NBG7"/>
<evidence type="ECO:0000313" key="2">
    <source>
        <dbReference type="EMBL" id="KIN98464.1"/>
    </source>
</evidence>
<reference evidence="2 3" key="1">
    <citation type="submission" date="2014-04" db="EMBL/GenBank/DDBJ databases">
        <authorList>
            <consortium name="DOE Joint Genome Institute"/>
            <person name="Kuo A."/>
            <person name="Kohler A."/>
            <person name="Costa M.D."/>
            <person name="Nagy L.G."/>
            <person name="Floudas D."/>
            <person name="Copeland A."/>
            <person name="Barry K.W."/>
            <person name="Cichocki N."/>
            <person name="Veneault-Fourrey C."/>
            <person name="LaButti K."/>
            <person name="Lindquist E.A."/>
            <person name="Lipzen A."/>
            <person name="Lundell T."/>
            <person name="Morin E."/>
            <person name="Murat C."/>
            <person name="Sun H."/>
            <person name="Tunlid A."/>
            <person name="Henrissat B."/>
            <person name="Grigoriev I.V."/>
            <person name="Hibbett D.S."/>
            <person name="Martin F."/>
            <person name="Nordberg H.P."/>
            <person name="Cantor M.N."/>
            <person name="Hua S.X."/>
        </authorList>
    </citation>
    <scope>NUCLEOTIDE SEQUENCE [LARGE SCALE GENOMIC DNA]</scope>
    <source>
        <strain evidence="2 3">Marx 270</strain>
    </source>
</reference>
<evidence type="ECO:0000313" key="3">
    <source>
        <dbReference type="Proteomes" id="UP000054217"/>
    </source>
</evidence>
<dbReference type="InterPro" id="IPR027417">
    <property type="entry name" value="P-loop_NTPase"/>
</dbReference>
<dbReference type="HOGENOM" id="CLU_023805_3_0_1"/>
<sequence length="298" mass="33983">MTESTIDDILRDVPRFRILCVGRSGVGKSSLINRVFGITEAKVSTYTPGEADIDKEFVSDQNQYFVLHDSKGFEPGDNINFDLVARFLKERRRKEFLKDRLHAIWLCTETPRAGGRVFEEGDKKFLVLAHQLEVPVVIVFTKYDKLVRSKEIQAGNENQGMDKDTLRKTSAENASDAFHTCKHSVEKTMNLLKIPTPPCINISVRKPEDYGETIEVLVRTTRQIVQERLEGDAWVTWAIAQRASLPEKINTCIDKGVSFYYHALSGSIPGVGRMLLWQCLAKVHHDIVTCWNFKDEHK</sequence>
<protein>
    <recommendedName>
        <fullName evidence="1">G domain-containing protein</fullName>
    </recommendedName>
</protein>
<feature type="domain" description="G" evidence="1">
    <location>
        <begin position="17"/>
        <end position="142"/>
    </location>
</feature>
<name>A0A0C3NBG7_PISTI</name>
<keyword evidence="3" id="KW-1185">Reference proteome</keyword>
<accession>A0A0C3NBG7</accession>